<dbReference type="Proteomes" id="UP000887116">
    <property type="component" value="Unassembled WGS sequence"/>
</dbReference>
<protein>
    <submittedName>
        <fullName evidence="2">Uncharacterized protein</fullName>
    </submittedName>
</protein>
<feature type="region of interest" description="Disordered" evidence="1">
    <location>
        <begin position="26"/>
        <end position="68"/>
    </location>
</feature>
<proteinExistence type="predicted"/>
<organism evidence="2 3">
    <name type="scientific">Trichonephila clavata</name>
    <name type="common">Joro spider</name>
    <name type="synonym">Nephila clavata</name>
    <dbReference type="NCBI Taxonomy" id="2740835"/>
    <lineage>
        <taxon>Eukaryota</taxon>
        <taxon>Metazoa</taxon>
        <taxon>Ecdysozoa</taxon>
        <taxon>Arthropoda</taxon>
        <taxon>Chelicerata</taxon>
        <taxon>Arachnida</taxon>
        <taxon>Araneae</taxon>
        <taxon>Araneomorphae</taxon>
        <taxon>Entelegynae</taxon>
        <taxon>Araneoidea</taxon>
        <taxon>Nephilidae</taxon>
        <taxon>Trichonephila</taxon>
    </lineage>
</organism>
<accession>A0A8X6K946</accession>
<feature type="compositionally biased region" description="Basic and acidic residues" evidence="1">
    <location>
        <begin position="57"/>
        <end position="68"/>
    </location>
</feature>
<evidence type="ECO:0000313" key="2">
    <source>
        <dbReference type="EMBL" id="GFQ65881.1"/>
    </source>
</evidence>
<evidence type="ECO:0000313" key="3">
    <source>
        <dbReference type="Proteomes" id="UP000887116"/>
    </source>
</evidence>
<sequence length="68" mass="7789">MRERDSSLECCSHPGGVLRILRCCRHPHQRGPGAEPTPPPHPERNAQPRPLQLPPARYRDIQKHCHVD</sequence>
<dbReference type="AlphaFoldDB" id="A0A8X6K946"/>
<evidence type="ECO:0000256" key="1">
    <source>
        <dbReference type="SAM" id="MobiDB-lite"/>
    </source>
</evidence>
<reference evidence="2" key="1">
    <citation type="submission" date="2020-07" db="EMBL/GenBank/DDBJ databases">
        <title>Multicomponent nature underlies the extraordinary mechanical properties of spider dragline silk.</title>
        <authorList>
            <person name="Kono N."/>
            <person name="Nakamura H."/>
            <person name="Mori M."/>
            <person name="Yoshida Y."/>
            <person name="Ohtoshi R."/>
            <person name="Malay A.D."/>
            <person name="Moran D.A.P."/>
            <person name="Tomita M."/>
            <person name="Numata K."/>
            <person name="Arakawa K."/>
        </authorList>
    </citation>
    <scope>NUCLEOTIDE SEQUENCE</scope>
</reference>
<dbReference type="EMBL" id="BMAO01000302">
    <property type="protein sequence ID" value="GFQ65881.1"/>
    <property type="molecule type" value="Genomic_DNA"/>
</dbReference>
<name>A0A8X6K946_TRICU</name>
<keyword evidence="3" id="KW-1185">Reference proteome</keyword>
<gene>
    <name evidence="2" type="ORF">TNCT_136791</name>
</gene>
<comment type="caution">
    <text evidence="2">The sequence shown here is derived from an EMBL/GenBank/DDBJ whole genome shotgun (WGS) entry which is preliminary data.</text>
</comment>